<dbReference type="EMBL" id="CM001484">
    <property type="protein sequence ID" value="EIE97691.1"/>
    <property type="molecule type" value="Genomic_DNA"/>
</dbReference>
<dbReference type="SMART" id="SM00235">
    <property type="entry name" value="ZnMc"/>
    <property type="match status" value="1"/>
</dbReference>
<proteinExistence type="predicted"/>
<dbReference type="SUPFAM" id="SSF55486">
    <property type="entry name" value="Metalloproteases ('zincins'), catalytic domain"/>
    <property type="match status" value="1"/>
</dbReference>
<evidence type="ECO:0000256" key="2">
    <source>
        <dbReference type="SAM" id="Phobius"/>
    </source>
</evidence>
<keyword evidence="5" id="KW-1185">Reference proteome</keyword>
<evidence type="ECO:0000313" key="4">
    <source>
        <dbReference type="EMBL" id="EIE97691.1"/>
    </source>
</evidence>
<protein>
    <recommendedName>
        <fullName evidence="3">Peptidase metallopeptidase domain-containing protein</fullName>
    </recommendedName>
</protein>
<feature type="region of interest" description="Disordered" evidence="1">
    <location>
        <begin position="109"/>
        <end position="138"/>
    </location>
</feature>
<evidence type="ECO:0000256" key="1">
    <source>
        <dbReference type="SAM" id="MobiDB-lite"/>
    </source>
</evidence>
<feature type="region of interest" description="Disordered" evidence="1">
    <location>
        <begin position="1"/>
        <end position="76"/>
    </location>
</feature>
<dbReference type="Proteomes" id="UP000005087">
    <property type="component" value="Chromosome"/>
</dbReference>
<evidence type="ECO:0000259" key="3">
    <source>
        <dbReference type="SMART" id="SM00235"/>
    </source>
</evidence>
<dbReference type="Pfam" id="PF11350">
    <property type="entry name" value="DUF3152"/>
    <property type="match status" value="1"/>
</dbReference>
<dbReference type="InterPro" id="IPR022603">
    <property type="entry name" value="DUF3152"/>
</dbReference>
<gene>
    <name evidence="4" type="ORF">SacglDRAFT_00745</name>
</gene>
<dbReference type="InterPro" id="IPR024079">
    <property type="entry name" value="MetalloPept_cat_dom_sf"/>
</dbReference>
<dbReference type="GO" id="GO:0008270">
    <property type="term" value="F:zinc ion binding"/>
    <property type="evidence" value="ECO:0007669"/>
    <property type="project" value="InterPro"/>
</dbReference>
<organism evidence="4 5">
    <name type="scientific">Saccharomonospora glauca K62</name>
    <dbReference type="NCBI Taxonomy" id="928724"/>
    <lineage>
        <taxon>Bacteria</taxon>
        <taxon>Bacillati</taxon>
        <taxon>Actinomycetota</taxon>
        <taxon>Actinomycetes</taxon>
        <taxon>Pseudonocardiales</taxon>
        <taxon>Pseudonocardiaceae</taxon>
        <taxon>Saccharomonospora</taxon>
    </lineage>
</organism>
<dbReference type="GO" id="GO:0008237">
    <property type="term" value="F:metallopeptidase activity"/>
    <property type="evidence" value="ECO:0007669"/>
    <property type="project" value="InterPro"/>
</dbReference>
<reference evidence="4 5" key="1">
    <citation type="submission" date="2011-09" db="EMBL/GenBank/DDBJ databases">
        <authorList>
            <consortium name="US DOE Joint Genome Institute (JGI-PGF)"/>
            <person name="Lucas S."/>
            <person name="Han J."/>
            <person name="Lapidus A."/>
            <person name="Cheng J.-F."/>
            <person name="Goodwin L."/>
            <person name="Pitluck S."/>
            <person name="Peters L."/>
            <person name="Land M.L."/>
            <person name="Hauser L."/>
            <person name="Brambilla E."/>
            <person name="Klenk H.-P."/>
            <person name="Woyke T.J."/>
        </authorList>
    </citation>
    <scope>NUCLEOTIDE SEQUENCE [LARGE SCALE GENOMIC DNA]</scope>
    <source>
        <strain evidence="4 5">K62</strain>
    </source>
</reference>
<reference evidence="5" key="2">
    <citation type="submission" date="2012-01" db="EMBL/GenBank/DDBJ databases">
        <title>Noncontiguous Finished sequence of chromosome of Saccharomonospora glauca K62.</title>
        <authorList>
            <consortium name="US DOE Joint Genome Institute"/>
            <person name="Lucas S."/>
            <person name="Han J."/>
            <person name="Lapidus A."/>
            <person name="Cheng J.-F."/>
            <person name="Goodwin L."/>
            <person name="Pitluck S."/>
            <person name="Peters L."/>
            <person name="Mikhailova N."/>
            <person name="Held B."/>
            <person name="Detter J.C."/>
            <person name="Han C."/>
            <person name="Tapia R."/>
            <person name="Land M."/>
            <person name="Hauser L."/>
            <person name="Kyrpides N."/>
            <person name="Ivanova N."/>
            <person name="Pagani I."/>
            <person name="Brambilla E.-M."/>
            <person name="Klenk H.-P."/>
            <person name="Woyke T."/>
        </authorList>
    </citation>
    <scope>NUCLEOTIDE SEQUENCE [LARGE SCALE GENOMIC DNA]</scope>
    <source>
        <strain evidence="5">K62</strain>
    </source>
</reference>
<feature type="compositionally biased region" description="Gly residues" evidence="1">
    <location>
        <begin position="114"/>
        <end position="130"/>
    </location>
</feature>
<dbReference type="InterPro" id="IPR006026">
    <property type="entry name" value="Peptidase_Metallo"/>
</dbReference>
<accession>I1CYB7</accession>
<feature type="domain" description="Peptidase metallopeptidase" evidence="3">
    <location>
        <begin position="177"/>
        <end position="351"/>
    </location>
</feature>
<dbReference type="GO" id="GO:0006508">
    <property type="term" value="P:proteolysis"/>
    <property type="evidence" value="ECO:0007669"/>
    <property type="project" value="InterPro"/>
</dbReference>
<feature type="compositionally biased region" description="Basic and acidic residues" evidence="1">
    <location>
        <begin position="27"/>
        <end position="42"/>
    </location>
</feature>
<dbReference type="AlphaFoldDB" id="I1CYB7"/>
<keyword evidence="2" id="KW-0472">Membrane</keyword>
<sequence>MWHSEAVKRVTGGVRKSDGDIASAGHDPADARGTAEADRPDDGDFDAESEGGRPPSEPLRASWRPVGKVAPERPRRSGLKKFTATYGWRAYLIPILLVVTALVVFDTTRNAGTPDGGDASGAAPSGGGDGSSPNPVATEVPAKQVDLHIPTAELPEGGDYDKVGKGQWHVVPLGENGGKKAGDSPNLYTYTVEVEDGLNPGSFAGDDSFASTVEATLSDSRSWPGTGEVSFQRVDDRHPDPDFRVSLTSPETTKQLCGQEIPFESSCYISSYQRVVINLARWVRGAKAFSGNMGVYQQYVINHEVGHALGNGHVGCPEDGALAPVMMQQTFGVANDYVAKLNDLPGGDQGAVPADGKVCLPNAWPVPQPKGE</sequence>
<dbReference type="HOGENOM" id="CLU_037318_0_0_11"/>
<dbReference type="STRING" id="928724.SacglDRAFT_00745"/>
<feature type="transmembrane region" description="Helical" evidence="2">
    <location>
        <begin position="86"/>
        <end position="105"/>
    </location>
</feature>
<keyword evidence="2" id="KW-0812">Transmembrane</keyword>
<evidence type="ECO:0000313" key="5">
    <source>
        <dbReference type="Proteomes" id="UP000005087"/>
    </source>
</evidence>
<name>I1CYB7_9PSEU</name>
<dbReference type="Gene3D" id="3.40.390.10">
    <property type="entry name" value="Collagenase (Catalytic Domain)"/>
    <property type="match status" value="1"/>
</dbReference>
<dbReference type="eggNOG" id="COG5479">
    <property type="taxonomic scope" value="Bacteria"/>
</dbReference>
<keyword evidence="2" id="KW-1133">Transmembrane helix</keyword>